<organism evidence="3 4">
    <name type="scientific">Spirosoma radiotolerans</name>
    <dbReference type="NCBI Taxonomy" id="1379870"/>
    <lineage>
        <taxon>Bacteria</taxon>
        <taxon>Pseudomonadati</taxon>
        <taxon>Bacteroidota</taxon>
        <taxon>Cytophagia</taxon>
        <taxon>Cytophagales</taxon>
        <taxon>Cytophagaceae</taxon>
        <taxon>Spirosoma</taxon>
    </lineage>
</organism>
<dbReference type="RefSeq" id="WP_046574188.1">
    <property type="nucleotide sequence ID" value="NZ_CP010429.1"/>
</dbReference>
<dbReference type="PATRIC" id="fig|1379870.5.peg.2840"/>
<dbReference type="EMBL" id="CP010429">
    <property type="protein sequence ID" value="AKD55691.1"/>
    <property type="molecule type" value="Genomic_DNA"/>
</dbReference>
<dbReference type="PANTHER" id="PTHR43265">
    <property type="entry name" value="ESTERASE ESTD"/>
    <property type="match status" value="1"/>
</dbReference>
<reference evidence="3 4" key="1">
    <citation type="journal article" date="2014" name="Curr. Microbiol.">
        <title>Spirosoma radiotolerans sp. nov., a gamma-radiation-resistant bacterium isolated from gamma ray-irradiated soil.</title>
        <authorList>
            <person name="Lee J.J."/>
            <person name="Srinivasan S."/>
            <person name="Lim S."/>
            <person name="Joe M."/>
            <person name="Im S."/>
            <person name="Bae S.I."/>
            <person name="Park K.R."/>
            <person name="Han J.H."/>
            <person name="Park S.H."/>
            <person name="Joo B.M."/>
            <person name="Park S.J."/>
            <person name="Kim M.K."/>
        </authorList>
    </citation>
    <scope>NUCLEOTIDE SEQUENCE [LARGE SCALE GENOMIC DNA]</scope>
    <source>
        <strain evidence="3 4">DG5A</strain>
    </source>
</reference>
<evidence type="ECO:0000256" key="1">
    <source>
        <dbReference type="SAM" id="SignalP"/>
    </source>
</evidence>
<dbReference type="GO" id="GO:0052689">
    <property type="term" value="F:carboxylic ester hydrolase activity"/>
    <property type="evidence" value="ECO:0007669"/>
    <property type="project" value="TreeGrafter"/>
</dbReference>
<feature type="chain" id="PRO_5002413961" evidence="1">
    <location>
        <begin position="21"/>
        <end position="327"/>
    </location>
</feature>
<proteinExistence type="predicted"/>
<evidence type="ECO:0000313" key="3">
    <source>
        <dbReference type="EMBL" id="AKD55691.1"/>
    </source>
</evidence>
<name>A0A0E3V7S1_9BACT</name>
<accession>A0A0E3V7S1</accession>
<dbReference type="AlphaFoldDB" id="A0A0E3V7S1"/>
<dbReference type="Pfam" id="PF12146">
    <property type="entry name" value="Hydrolase_4"/>
    <property type="match status" value="1"/>
</dbReference>
<feature type="signal peptide" evidence="1">
    <location>
        <begin position="1"/>
        <end position="20"/>
    </location>
</feature>
<dbReference type="Proteomes" id="UP000033054">
    <property type="component" value="Chromosome"/>
</dbReference>
<dbReference type="SUPFAM" id="SSF53474">
    <property type="entry name" value="alpha/beta-Hydrolases"/>
    <property type="match status" value="1"/>
</dbReference>
<evidence type="ECO:0000313" key="4">
    <source>
        <dbReference type="Proteomes" id="UP000033054"/>
    </source>
</evidence>
<dbReference type="PANTHER" id="PTHR43265:SF1">
    <property type="entry name" value="ESTERASE ESTD"/>
    <property type="match status" value="1"/>
</dbReference>
<protein>
    <submittedName>
        <fullName evidence="3">Alpha/beta hydrolase</fullName>
    </submittedName>
</protein>
<keyword evidence="3" id="KW-0378">Hydrolase</keyword>
<dbReference type="InterPro" id="IPR022742">
    <property type="entry name" value="Hydrolase_4"/>
</dbReference>
<dbReference type="InterPro" id="IPR029058">
    <property type="entry name" value="AB_hydrolase_fold"/>
</dbReference>
<dbReference type="KEGG" id="srd:SD10_13060"/>
<evidence type="ECO:0000259" key="2">
    <source>
        <dbReference type="Pfam" id="PF12146"/>
    </source>
</evidence>
<dbReference type="OrthoDB" id="9809549at2"/>
<keyword evidence="4" id="KW-1185">Reference proteome</keyword>
<gene>
    <name evidence="3" type="ORF">SD10_13060</name>
</gene>
<dbReference type="HOGENOM" id="CLU_033707_1_0_10"/>
<sequence length="327" mass="35205">MKRLSCLIFLLVSICLQSLAQTEEPMHYRVTVPAGTELTLDGTLTLPGNHKKAVPVVLLIAGSGPTDRDCNNPYGLKTNAFKMLADSLASRGIAVARYDKRGSGTNLKAAQMVIKPEEFVFGHYVSDAVGFIRQLQADKRFSKVVVAGHSEGALVGMLAAEETKANGFVSIAGAGRNIVDVMKEQGRMAGNPNELQAEVDGALDSLRNGQMVHPKNPILKAQLSAKAQPGLISMMKYDPAVVIKAYNGPVLIIQGKKDLQVAVTDAELLKAARPDATLMLFDAMNHILKNVEGTDKTENVKTYSKPDLPITPGLATAIEQFVIRKRS</sequence>
<keyword evidence="1" id="KW-0732">Signal</keyword>
<dbReference type="Gene3D" id="3.40.50.1820">
    <property type="entry name" value="alpha/beta hydrolase"/>
    <property type="match status" value="1"/>
</dbReference>
<dbReference type="InterPro" id="IPR053145">
    <property type="entry name" value="AB_hydrolase_Est10"/>
</dbReference>
<feature type="domain" description="Serine aminopeptidase S33" evidence="2">
    <location>
        <begin position="79"/>
        <end position="288"/>
    </location>
</feature>